<dbReference type="InterPro" id="IPR048295">
    <property type="entry name" value="DUF4785_C"/>
</dbReference>
<reference evidence="2" key="1">
    <citation type="submission" date="2020-06" db="EMBL/GenBank/DDBJ databases">
        <title>Unique genomic features of the anaerobic methanotrophic archaea.</title>
        <authorList>
            <person name="Chadwick G.L."/>
            <person name="Skennerton C.T."/>
            <person name="Laso-Perez R."/>
            <person name="Leu A.O."/>
            <person name="Speth D.R."/>
            <person name="Yu H."/>
            <person name="Morgan-Lang C."/>
            <person name="Hatzenpichler R."/>
            <person name="Goudeau D."/>
            <person name="Malmstrom R."/>
            <person name="Brazelton W.J."/>
            <person name="Woyke T."/>
            <person name="Hallam S.J."/>
            <person name="Tyson G.W."/>
            <person name="Wegener G."/>
            <person name="Boetius A."/>
            <person name="Orphan V."/>
        </authorList>
    </citation>
    <scope>NUCLEOTIDE SEQUENCE</scope>
</reference>
<dbReference type="Pfam" id="PF01841">
    <property type="entry name" value="Transglut_core"/>
    <property type="match status" value="1"/>
</dbReference>
<dbReference type="Pfam" id="PF20943">
    <property type="entry name" value="DUF4785_3rd"/>
    <property type="match status" value="1"/>
</dbReference>
<gene>
    <name evidence="2" type="ORF">OJOIIACA_00010</name>
</gene>
<organism evidence="2">
    <name type="scientific">Candidatus Methanophagaceae archaeon ANME-1 ERB6</name>
    <dbReference type="NCBI Taxonomy" id="2759912"/>
    <lineage>
        <taxon>Archaea</taxon>
        <taxon>Methanobacteriati</taxon>
        <taxon>Methanobacteriota</taxon>
        <taxon>Stenosarchaea group</taxon>
        <taxon>Methanomicrobia</taxon>
        <taxon>Candidatus Methanophagales</taxon>
        <taxon>Candidatus Methanophagaceae</taxon>
    </lineage>
</organism>
<dbReference type="Gene3D" id="2.60.40.10">
    <property type="entry name" value="Immunoglobulins"/>
    <property type="match status" value="2"/>
</dbReference>
<dbReference type="InterPro" id="IPR013783">
    <property type="entry name" value="Ig-like_fold"/>
</dbReference>
<evidence type="ECO:0000259" key="1">
    <source>
        <dbReference type="SMART" id="SM00460"/>
    </source>
</evidence>
<protein>
    <recommendedName>
        <fullName evidence="1">Transglutaminase-like domain-containing protein</fullName>
    </recommendedName>
</protein>
<dbReference type="Gene3D" id="3.10.620.30">
    <property type="match status" value="1"/>
</dbReference>
<accession>A0A7G9YZ52</accession>
<proteinExistence type="predicted"/>
<evidence type="ECO:0000313" key="2">
    <source>
        <dbReference type="EMBL" id="QNO53286.1"/>
    </source>
</evidence>
<sequence>MTIPSDAENFTWMRTNLGWGHDPNDPCEYSWTWGDIVDKEVMVRPEIVIKGGLKQYKEDKLKDKVFRRKDDKPRFEVKALPQSGEKVEVDIFRNGNTPIKTLEAKKKSGKIYEAIWADWKSSEWSDSEIPDKIPVGVYKAKAKVTKSGTELTSSGKKEFYVIFNDIGINGHYIEGKEGYNYYGGNEHPEPTPDLGNLIVYSLHIYNPKIFDVAIETVDGQSSAKEAANLLRSKVTDIIGYSTPNPTRSTLNYDGTQSGQPGQCMDYANLLTAYIRTVGTPTRPITTTDVDGWNFHEWTEAWLPEVGSSKPTDKWSVLDSTDGSHYESDAVIPHNYWIAHTPDYGPGGGDPSPWHSRVYIYNASSSSKSDVRYVHYEVDPPLPTYNCSIKIYPTTKSSYTIGEDITINVEFKNDGGTDRTIEYNTTVTQLAEIDRYKRTNETIYVLYDTNNIAIPAFETVNVSYTISPSEYKTNGHYIVKTWINETCMGFAEFDIHGGLNISISAPPSANVNEKYNVSLKIENILNTPVTNITACALFPPDSNVQGPTNFTISTLSLGESNTTEWSVIISEAGIHNIGFIVFSNDTGYECSYTTIKSISPPELDIEDEYVPFFGEFGEPFGIGFRVKNIGDLNATNVYVEISLPEKVTATNTTWNIANLPGGDEVTLYTDITFNLTEDFVIDVFASDDASHNASGVVWVHLITALAAEFNDVYSDYGVDTDGDGLYNYLTVEVGVNVTTAGTCSIEGWLYDGNGNEIVQADNSTYLNAGNQSVTLNFDGFTIYKHGVDGPYNLSYLKLYDENGTLIDSRDYAYTTSAYSYTDFQHLVALTGNYSDHGTDTDGNGLFDYLTVDVEVILANPGYCIINARLMDSNEEEIVWASNTSHLLADMPQIVQLNFNGSIIYNHGVDGPYYLRDVYIYHTGDPTQPDYVYDAYTTTAYSHVDFEHLMDITPPSVTNPTATPLSVIADDIQESQLTVTVTDESGIASVTVDLSDIGGSPTQEMNNIPGTDVFTVNTTAAVGTALDTYDLQVNATDIYENSNTSVSIALTVTEAVDTTPPTIESVTLDAYTTIPDATIHVTVEATDNVGVTSVTADGTDLVETGSPWEGDITAPSATGDYTLTIRAEDVAENFAETTVDYSVVIPAGGLGVAILPKISSAPAGSTLPLDIKIVSTENFDDVLHVYLTLDGIPPSYQADLDWSDWTDKNVQIPTGGEIVLPITVDIPSGTSPGYKSFGVKVESTKWSSNAQDYGAVLVT</sequence>
<dbReference type="EMBL" id="MT631536">
    <property type="protein sequence ID" value="QNO53286.1"/>
    <property type="molecule type" value="Genomic_DNA"/>
</dbReference>
<dbReference type="SUPFAM" id="SSF54001">
    <property type="entry name" value="Cysteine proteinases"/>
    <property type="match status" value="1"/>
</dbReference>
<feature type="domain" description="Transglutaminase-like" evidence="1">
    <location>
        <begin position="255"/>
        <end position="321"/>
    </location>
</feature>
<dbReference type="InterPro" id="IPR038765">
    <property type="entry name" value="Papain-like_cys_pep_sf"/>
</dbReference>
<dbReference type="SMART" id="SM00460">
    <property type="entry name" value="TGc"/>
    <property type="match status" value="1"/>
</dbReference>
<dbReference type="AlphaFoldDB" id="A0A7G9YZ52"/>
<dbReference type="InterPro" id="IPR002931">
    <property type="entry name" value="Transglutaminase-like"/>
</dbReference>
<name>A0A7G9YZ52_9EURY</name>